<evidence type="ECO:0000256" key="3">
    <source>
        <dbReference type="ARBA" id="ARBA00022989"/>
    </source>
</evidence>
<evidence type="ECO:0000256" key="5">
    <source>
        <dbReference type="SAM" id="MobiDB-lite"/>
    </source>
</evidence>
<reference evidence="8 9" key="1">
    <citation type="submission" date="2018-11" db="EMBL/GenBank/DDBJ databases">
        <title>Rufibacter latericius sp. nov., isolated from water in Baiyang Lake.</title>
        <authorList>
            <person name="Yang Y."/>
        </authorList>
    </citation>
    <scope>NUCLEOTIDE SEQUENCE [LARGE SCALE GENOMIC DNA]</scope>
    <source>
        <strain evidence="8 9">MCC P1</strain>
    </source>
</reference>
<dbReference type="AlphaFoldDB" id="A0A3M9MWZ6"/>
<keyword evidence="2 6" id="KW-0812">Transmembrane</keyword>
<dbReference type="GO" id="GO:0012505">
    <property type="term" value="C:endomembrane system"/>
    <property type="evidence" value="ECO:0007669"/>
    <property type="project" value="UniProtKB-SubCell"/>
</dbReference>
<keyword evidence="4 6" id="KW-0472">Membrane</keyword>
<feature type="compositionally biased region" description="Polar residues" evidence="5">
    <location>
        <begin position="269"/>
        <end position="284"/>
    </location>
</feature>
<feature type="compositionally biased region" description="Polar residues" evidence="5">
    <location>
        <begin position="175"/>
        <end position="198"/>
    </location>
</feature>
<organism evidence="8 9">
    <name type="scientific">Rufibacter immobilis</name>
    <dbReference type="NCBI Taxonomy" id="1348778"/>
    <lineage>
        <taxon>Bacteria</taxon>
        <taxon>Pseudomonadati</taxon>
        <taxon>Bacteroidota</taxon>
        <taxon>Cytophagia</taxon>
        <taxon>Cytophagales</taxon>
        <taxon>Hymenobacteraceae</taxon>
        <taxon>Rufibacter</taxon>
    </lineage>
</organism>
<dbReference type="RefSeq" id="WP_123133145.1">
    <property type="nucleotide sequence ID" value="NZ_JBHMAD010000007.1"/>
</dbReference>
<evidence type="ECO:0000313" key="9">
    <source>
        <dbReference type="Proteomes" id="UP000271010"/>
    </source>
</evidence>
<sequence>MENQNQNNKNIHESSLFKRFLKKAEDYVKQPLRIKELLNDAYQKASEKKDFGTIAGEVFESLSTLSRMIRASVSGEYKGIPTSTVVMGVAVIIYFLSPIDLVPDWLPIIGLLDDVSLLAWFMTSIKSEMDKFHAWEATQPVKNTAADPTADLATSMSVDTSAHTPKYENEAAGQYGSTRPTAPSTSGVGSSAQQQNPTYGEGNMQLGNDSSGSQGSTGGIIPDQNSTAPVTSFTTVEGTPIQEIDPTATADAAPTDHGVPTGYGEPNVRASTTDSTRVPSSNSYDTDHGGNVR</sequence>
<evidence type="ECO:0000259" key="7">
    <source>
        <dbReference type="Pfam" id="PF06803"/>
    </source>
</evidence>
<protein>
    <submittedName>
        <fullName evidence="8">DUF1232 domain-containing protein</fullName>
    </submittedName>
</protein>
<dbReference type="Pfam" id="PF06803">
    <property type="entry name" value="DUF1232"/>
    <property type="match status" value="1"/>
</dbReference>
<comment type="caution">
    <text evidence="8">The sequence shown here is derived from an EMBL/GenBank/DDBJ whole genome shotgun (WGS) entry which is preliminary data.</text>
</comment>
<evidence type="ECO:0000313" key="8">
    <source>
        <dbReference type="EMBL" id="RNI30064.1"/>
    </source>
</evidence>
<evidence type="ECO:0000256" key="1">
    <source>
        <dbReference type="ARBA" id="ARBA00004127"/>
    </source>
</evidence>
<proteinExistence type="predicted"/>
<gene>
    <name evidence="8" type="ORF">EFA69_11160</name>
</gene>
<dbReference type="Proteomes" id="UP000271010">
    <property type="component" value="Unassembled WGS sequence"/>
</dbReference>
<evidence type="ECO:0000256" key="2">
    <source>
        <dbReference type="ARBA" id="ARBA00022692"/>
    </source>
</evidence>
<accession>A0A3M9MWZ6</accession>
<keyword evidence="9" id="KW-1185">Reference proteome</keyword>
<feature type="domain" description="DUF1232" evidence="7">
    <location>
        <begin position="86"/>
        <end position="120"/>
    </location>
</feature>
<dbReference type="OrthoDB" id="9800034at2"/>
<dbReference type="InterPro" id="IPR010652">
    <property type="entry name" value="DUF1232"/>
</dbReference>
<feature type="transmembrane region" description="Helical" evidence="6">
    <location>
        <begin position="77"/>
        <end position="99"/>
    </location>
</feature>
<name>A0A3M9MWZ6_9BACT</name>
<feature type="region of interest" description="Disordered" evidence="5">
    <location>
        <begin position="167"/>
        <end position="231"/>
    </location>
</feature>
<feature type="region of interest" description="Disordered" evidence="5">
    <location>
        <begin position="244"/>
        <end position="293"/>
    </location>
</feature>
<keyword evidence="3 6" id="KW-1133">Transmembrane helix</keyword>
<evidence type="ECO:0000256" key="4">
    <source>
        <dbReference type="ARBA" id="ARBA00023136"/>
    </source>
</evidence>
<dbReference type="EMBL" id="RJJE01000009">
    <property type="protein sequence ID" value="RNI30064.1"/>
    <property type="molecule type" value="Genomic_DNA"/>
</dbReference>
<feature type="compositionally biased region" description="Low complexity" evidence="5">
    <location>
        <begin position="245"/>
        <end position="256"/>
    </location>
</feature>
<comment type="subcellular location">
    <subcellularLocation>
        <location evidence="1">Endomembrane system</location>
        <topology evidence="1">Multi-pass membrane protein</topology>
    </subcellularLocation>
</comment>
<evidence type="ECO:0000256" key="6">
    <source>
        <dbReference type="SAM" id="Phobius"/>
    </source>
</evidence>